<name>A0A6P8ZCL2_THRPL</name>
<feature type="signal peptide" evidence="1">
    <location>
        <begin position="1"/>
        <end position="34"/>
    </location>
</feature>
<evidence type="ECO:0000313" key="2">
    <source>
        <dbReference type="Proteomes" id="UP000515158"/>
    </source>
</evidence>
<sequence>MDGGGHRVPSPPPRPALAATAVLLWFTLATPATAIAASRASHGKTHLVPRFYDFHHCVDRPHSLVVKNFTMQLDRMGSEHCDVHFELTSSSNRLTGFRLKIHRCVLGKPSDCEYFNTWAWNMPVCKLMYSDNMVWTPLVHNLDPVFKCPILSGDYFGRNTTLDFEALERMIGGLNLDKYAWPVKVMLDGDQGLFICFDFIAEVRRVKVREHR</sequence>
<organism evidence="3">
    <name type="scientific">Thrips palmi</name>
    <name type="common">Melon thrips</name>
    <dbReference type="NCBI Taxonomy" id="161013"/>
    <lineage>
        <taxon>Eukaryota</taxon>
        <taxon>Metazoa</taxon>
        <taxon>Ecdysozoa</taxon>
        <taxon>Arthropoda</taxon>
        <taxon>Hexapoda</taxon>
        <taxon>Insecta</taxon>
        <taxon>Pterygota</taxon>
        <taxon>Neoptera</taxon>
        <taxon>Paraneoptera</taxon>
        <taxon>Thysanoptera</taxon>
        <taxon>Terebrantia</taxon>
        <taxon>Thripoidea</taxon>
        <taxon>Thripidae</taxon>
        <taxon>Thrips</taxon>
    </lineage>
</organism>
<dbReference type="AlphaFoldDB" id="A0A6P8ZCL2"/>
<accession>A0A6P8ZCL2</accession>
<dbReference type="Proteomes" id="UP000515158">
    <property type="component" value="Unplaced"/>
</dbReference>
<dbReference type="InParanoid" id="A0A6P8ZCL2"/>
<protein>
    <submittedName>
        <fullName evidence="3">Uncharacterized protein LOC117648212 isoform X1</fullName>
    </submittedName>
</protein>
<keyword evidence="2" id="KW-1185">Reference proteome</keyword>
<evidence type="ECO:0000313" key="3">
    <source>
        <dbReference type="RefSeq" id="XP_034246477.1"/>
    </source>
</evidence>
<keyword evidence="1" id="KW-0732">Signal</keyword>
<gene>
    <name evidence="3" type="primary">LOC117648212</name>
</gene>
<proteinExistence type="predicted"/>
<feature type="chain" id="PRO_5027566859" evidence="1">
    <location>
        <begin position="35"/>
        <end position="212"/>
    </location>
</feature>
<dbReference type="RefSeq" id="XP_034246477.1">
    <property type="nucleotide sequence ID" value="XM_034390586.1"/>
</dbReference>
<dbReference type="GeneID" id="117648212"/>
<reference evidence="3" key="1">
    <citation type="submission" date="2025-08" db="UniProtKB">
        <authorList>
            <consortium name="RefSeq"/>
        </authorList>
    </citation>
    <scope>IDENTIFICATION</scope>
    <source>
        <tissue evidence="3">Total insect</tissue>
    </source>
</reference>
<dbReference type="KEGG" id="tpal:117648212"/>
<evidence type="ECO:0000256" key="1">
    <source>
        <dbReference type="SAM" id="SignalP"/>
    </source>
</evidence>